<comment type="caution">
    <text evidence="1">The sequence shown here is derived from an EMBL/GenBank/DDBJ whole genome shotgun (WGS) entry which is preliminary data.</text>
</comment>
<evidence type="ECO:0000313" key="1">
    <source>
        <dbReference type="EMBL" id="CAK1589827.1"/>
    </source>
</evidence>
<accession>A0AAV1L618</accession>
<gene>
    <name evidence="1" type="ORF">PARMNEM_LOCUS10272</name>
</gene>
<dbReference type="AlphaFoldDB" id="A0AAV1L618"/>
<keyword evidence="2" id="KW-1185">Reference proteome</keyword>
<name>A0AAV1L618_9NEOP</name>
<sequence length="73" mass="8487">MDEIKKYSFFGLASSFEMVPLIVLNPDDAIDMEIERDQQVNIEDVWKLDPIKSKEGRLREANNIVHCVDNSYI</sequence>
<protein>
    <submittedName>
        <fullName evidence="1">Uncharacterized protein</fullName>
    </submittedName>
</protein>
<organism evidence="1 2">
    <name type="scientific">Parnassius mnemosyne</name>
    <name type="common">clouded apollo</name>
    <dbReference type="NCBI Taxonomy" id="213953"/>
    <lineage>
        <taxon>Eukaryota</taxon>
        <taxon>Metazoa</taxon>
        <taxon>Ecdysozoa</taxon>
        <taxon>Arthropoda</taxon>
        <taxon>Hexapoda</taxon>
        <taxon>Insecta</taxon>
        <taxon>Pterygota</taxon>
        <taxon>Neoptera</taxon>
        <taxon>Endopterygota</taxon>
        <taxon>Lepidoptera</taxon>
        <taxon>Glossata</taxon>
        <taxon>Ditrysia</taxon>
        <taxon>Papilionoidea</taxon>
        <taxon>Papilionidae</taxon>
        <taxon>Parnassiinae</taxon>
        <taxon>Parnassini</taxon>
        <taxon>Parnassius</taxon>
        <taxon>Driopa</taxon>
    </lineage>
</organism>
<proteinExistence type="predicted"/>
<reference evidence="1 2" key="1">
    <citation type="submission" date="2023-11" db="EMBL/GenBank/DDBJ databases">
        <authorList>
            <person name="Hedman E."/>
            <person name="Englund M."/>
            <person name="Stromberg M."/>
            <person name="Nyberg Akerstrom W."/>
            <person name="Nylinder S."/>
            <person name="Jareborg N."/>
            <person name="Kallberg Y."/>
            <person name="Kronander E."/>
        </authorList>
    </citation>
    <scope>NUCLEOTIDE SEQUENCE [LARGE SCALE GENOMIC DNA]</scope>
</reference>
<evidence type="ECO:0000313" key="2">
    <source>
        <dbReference type="Proteomes" id="UP001314205"/>
    </source>
</evidence>
<dbReference type="Proteomes" id="UP001314205">
    <property type="component" value="Unassembled WGS sequence"/>
</dbReference>
<dbReference type="EMBL" id="CAVLGL010000084">
    <property type="protein sequence ID" value="CAK1589827.1"/>
    <property type="molecule type" value="Genomic_DNA"/>
</dbReference>